<gene>
    <name evidence="1" type="ORF">S01H4_28126</name>
</gene>
<name>X1AJQ2_9ZZZZ</name>
<reference evidence="1" key="1">
    <citation type="journal article" date="2014" name="Front. Microbiol.">
        <title>High frequency of phylogenetically diverse reductive dehalogenase-homologous genes in deep subseafloor sedimentary metagenomes.</title>
        <authorList>
            <person name="Kawai M."/>
            <person name="Futagami T."/>
            <person name="Toyoda A."/>
            <person name="Takaki Y."/>
            <person name="Nishi S."/>
            <person name="Hori S."/>
            <person name="Arai W."/>
            <person name="Tsubouchi T."/>
            <person name="Morono Y."/>
            <person name="Uchiyama I."/>
            <person name="Ito T."/>
            <person name="Fujiyama A."/>
            <person name="Inagaki F."/>
            <person name="Takami H."/>
        </authorList>
    </citation>
    <scope>NUCLEOTIDE SEQUENCE</scope>
    <source>
        <strain evidence="1">Expedition CK06-06</strain>
    </source>
</reference>
<comment type="caution">
    <text evidence="1">The sequence shown here is derived from an EMBL/GenBank/DDBJ whole genome shotgun (WGS) entry which is preliminary data.</text>
</comment>
<accession>X1AJQ2</accession>
<organism evidence="1">
    <name type="scientific">marine sediment metagenome</name>
    <dbReference type="NCBI Taxonomy" id="412755"/>
    <lineage>
        <taxon>unclassified sequences</taxon>
        <taxon>metagenomes</taxon>
        <taxon>ecological metagenomes</taxon>
    </lineage>
</organism>
<proteinExistence type="predicted"/>
<evidence type="ECO:0000313" key="1">
    <source>
        <dbReference type="EMBL" id="GAG82499.1"/>
    </source>
</evidence>
<protein>
    <submittedName>
        <fullName evidence="1">Uncharacterized protein</fullName>
    </submittedName>
</protein>
<dbReference type="AlphaFoldDB" id="X1AJQ2"/>
<dbReference type="EMBL" id="BART01013901">
    <property type="protein sequence ID" value="GAG82499.1"/>
    <property type="molecule type" value="Genomic_DNA"/>
</dbReference>
<feature type="non-terminal residue" evidence="1">
    <location>
        <position position="1"/>
    </location>
</feature>
<sequence length="129" mass="14107">FLLLVLVIVVIGLNAGATNLETLVLRPDGTDSTYQLDGIQGASTHHEAVDEAVSDGNTTRIFVNNSASGEGRVTFTLQDHGAETGTVEEIYIVTEVYRTGAYTWYMHILNNYLGSTDKQIFHGTIQHHV</sequence>